<dbReference type="Pfam" id="PF00772">
    <property type="entry name" value="DnaB"/>
    <property type="match status" value="1"/>
</dbReference>
<comment type="catalytic activity">
    <reaction evidence="10">
        <text>ATP + H2O = ADP + phosphate + H(+)</text>
        <dbReference type="Rhea" id="RHEA:13065"/>
        <dbReference type="ChEBI" id="CHEBI:15377"/>
        <dbReference type="ChEBI" id="CHEBI:15378"/>
        <dbReference type="ChEBI" id="CHEBI:30616"/>
        <dbReference type="ChEBI" id="CHEBI:43474"/>
        <dbReference type="ChEBI" id="CHEBI:456216"/>
        <dbReference type="EC" id="5.6.2.3"/>
    </reaction>
</comment>
<comment type="similarity">
    <text evidence="1">Belongs to the helicase family. DnaB subfamily.</text>
</comment>
<dbReference type="EMBL" id="BK015711">
    <property type="protein sequence ID" value="DAE21315.1"/>
    <property type="molecule type" value="Genomic_DNA"/>
</dbReference>
<dbReference type="InterPro" id="IPR016136">
    <property type="entry name" value="DNA_helicase_N/primase_C"/>
</dbReference>
<keyword evidence="8" id="KW-0413">Isomerase</keyword>
<evidence type="ECO:0000313" key="13">
    <source>
        <dbReference type="EMBL" id="DAE21315.1"/>
    </source>
</evidence>
<dbReference type="InterPro" id="IPR007694">
    <property type="entry name" value="DNA_helicase_DnaB-like_C"/>
</dbReference>
<dbReference type="GO" id="GO:0016787">
    <property type="term" value="F:hydrolase activity"/>
    <property type="evidence" value="ECO:0007669"/>
    <property type="project" value="UniProtKB-KW"/>
</dbReference>
<evidence type="ECO:0000256" key="8">
    <source>
        <dbReference type="ARBA" id="ARBA00023235"/>
    </source>
</evidence>
<keyword evidence="4" id="KW-0378">Hydrolase</keyword>
<evidence type="ECO:0000256" key="9">
    <source>
        <dbReference type="ARBA" id="ARBA00044969"/>
    </source>
</evidence>
<dbReference type="SUPFAM" id="SSF52540">
    <property type="entry name" value="P-loop containing nucleoside triphosphate hydrolases"/>
    <property type="match status" value="1"/>
</dbReference>
<dbReference type="GO" id="GO:0006260">
    <property type="term" value="P:DNA replication"/>
    <property type="evidence" value="ECO:0007669"/>
    <property type="project" value="UniProtKB-KW"/>
</dbReference>
<proteinExistence type="inferred from homology"/>
<keyword evidence="2" id="KW-0235">DNA replication</keyword>
<dbReference type="SUPFAM" id="SSF48024">
    <property type="entry name" value="N-terminal domain of DnaB helicase"/>
    <property type="match status" value="1"/>
</dbReference>
<dbReference type="EC" id="5.6.2.3" evidence="9"/>
<dbReference type="GO" id="GO:0003677">
    <property type="term" value="F:DNA binding"/>
    <property type="evidence" value="ECO:0007669"/>
    <property type="project" value="UniProtKB-KW"/>
</dbReference>
<evidence type="ECO:0000259" key="12">
    <source>
        <dbReference type="Pfam" id="PF03796"/>
    </source>
</evidence>
<evidence type="ECO:0000256" key="10">
    <source>
        <dbReference type="ARBA" id="ARBA00048954"/>
    </source>
</evidence>
<evidence type="ECO:0000256" key="6">
    <source>
        <dbReference type="ARBA" id="ARBA00022840"/>
    </source>
</evidence>
<sequence length="443" mass="50507">MLANEDMARVESEAGIIATLIHHPDFSYYSEQLLPNHFTNEENRYIYQAICSLARDGIERIDPYNIIQALTAKEATRRFADELSIDQLYTLMENSENISRNTVEEYKLLVNNVMDAAFRRDTYQQLKECQKLCTQPSAENIEQKIYKMLDDVMMEFSTTNDVPAYKDVVDKCWEEIKGRQGAGYAGIPFKFPALNDYATIERGELFIFGAEQKQGKSMMLLNCAVDLLKQDYAVLYLDSELNTRLFTSRILAHLSGIEYKRLTSGNYSEEEEQRILAAKEWLKTRKFTHIYIPMFDQQSIYTAVNKVKHTQGLDVLIVDYFKGKGEGDAFDSYQELGRFVDMVKNQICGEMNIAGIGAAQATITGKLADSAKIARNASTIAMISDKTPEEIEADGAECGNKKLRVTVNRNGMQMTQDEYIDLLFDGNHILYEQAKQHIPQTPF</sequence>
<evidence type="ECO:0000256" key="4">
    <source>
        <dbReference type="ARBA" id="ARBA00022801"/>
    </source>
</evidence>
<evidence type="ECO:0000256" key="2">
    <source>
        <dbReference type="ARBA" id="ARBA00022705"/>
    </source>
</evidence>
<evidence type="ECO:0000256" key="5">
    <source>
        <dbReference type="ARBA" id="ARBA00022806"/>
    </source>
</evidence>
<dbReference type="Pfam" id="PF03796">
    <property type="entry name" value="DnaB_C"/>
    <property type="match status" value="1"/>
</dbReference>
<dbReference type="Gene3D" id="1.10.860.10">
    <property type="entry name" value="DNAb Helicase, Chain A"/>
    <property type="match status" value="1"/>
</dbReference>
<dbReference type="InterPro" id="IPR007693">
    <property type="entry name" value="DNA_helicase_DnaB-like_N"/>
</dbReference>
<keyword evidence="6" id="KW-0067">ATP-binding</keyword>
<feature type="domain" description="DNA helicase DnaB-like N-terminal" evidence="11">
    <location>
        <begin position="9"/>
        <end position="99"/>
    </location>
</feature>
<evidence type="ECO:0000256" key="1">
    <source>
        <dbReference type="ARBA" id="ARBA00008428"/>
    </source>
</evidence>
<keyword evidence="7" id="KW-0238">DNA-binding</keyword>
<dbReference type="Gene3D" id="3.40.50.300">
    <property type="entry name" value="P-loop containing nucleotide triphosphate hydrolases"/>
    <property type="match status" value="1"/>
</dbReference>
<dbReference type="GO" id="GO:0043139">
    <property type="term" value="F:5'-3' DNA helicase activity"/>
    <property type="evidence" value="ECO:0007669"/>
    <property type="project" value="UniProtKB-EC"/>
</dbReference>
<evidence type="ECO:0000256" key="3">
    <source>
        <dbReference type="ARBA" id="ARBA00022741"/>
    </source>
</evidence>
<dbReference type="InterPro" id="IPR036185">
    <property type="entry name" value="DNA_heli_DnaB-like_N_sf"/>
</dbReference>
<name>A0A8S5QR71_9CAUD</name>
<feature type="domain" description="SF4 helicase" evidence="12">
    <location>
        <begin position="186"/>
        <end position="415"/>
    </location>
</feature>
<keyword evidence="5 13" id="KW-0347">Helicase</keyword>
<reference evidence="13" key="1">
    <citation type="journal article" date="2021" name="Proc. Natl. Acad. Sci. U.S.A.">
        <title>A Catalog of Tens of Thousands of Viruses from Human Metagenomes Reveals Hidden Associations with Chronic Diseases.</title>
        <authorList>
            <person name="Tisza M.J."/>
            <person name="Buck C.B."/>
        </authorList>
    </citation>
    <scope>NUCLEOTIDE SEQUENCE</scope>
    <source>
        <strain evidence="13">CtE6L85</strain>
    </source>
</reference>
<evidence type="ECO:0000259" key="11">
    <source>
        <dbReference type="Pfam" id="PF00772"/>
    </source>
</evidence>
<dbReference type="GO" id="GO:0005524">
    <property type="term" value="F:ATP binding"/>
    <property type="evidence" value="ECO:0007669"/>
    <property type="project" value="UniProtKB-KW"/>
</dbReference>
<accession>A0A8S5QR71</accession>
<dbReference type="PANTHER" id="PTHR30153">
    <property type="entry name" value="REPLICATIVE DNA HELICASE DNAB"/>
    <property type="match status" value="1"/>
</dbReference>
<dbReference type="InterPro" id="IPR027417">
    <property type="entry name" value="P-loop_NTPase"/>
</dbReference>
<dbReference type="PANTHER" id="PTHR30153:SF2">
    <property type="entry name" value="REPLICATIVE DNA HELICASE"/>
    <property type="match status" value="1"/>
</dbReference>
<keyword evidence="3" id="KW-0547">Nucleotide-binding</keyword>
<evidence type="ECO:0000256" key="7">
    <source>
        <dbReference type="ARBA" id="ARBA00023125"/>
    </source>
</evidence>
<protein>
    <recommendedName>
        <fullName evidence="9">DNA 5'-3' helicase</fullName>
        <ecNumber evidence="9">5.6.2.3</ecNumber>
    </recommendedName>
</protein>
<organism evidence="13">
    <name type="scientific">Siphoviridae sp. ctE6L85</name>
    <dbReference type="NCBI Taxonomy" id="2826202"/>
    <lineage>
        <taxon>Viruses</taxon>
        <taxon>Duplodnaviria</taxon>
        <taxon>Heunggongvirae</taxon>
        <taxon>Uroviricota</taxon>
        <taxon>Caudoviricetes</taxon>
    </lineage>
</organism>